<protein>
    <submittedName>
        <fullName evidence="5">Transcriptional regulator family: Zinc finger, CCHC-type</fullName>
    </submittedName>
</protein>
<dbReference type="SUPFAM" id="SSF57756">
    <property type="entry name" value="Retrovirus zinc finger-like domains"/>
    <property type="match status" value="1"/>
</dbReference>
<keyword evidence="2" id="KW-0862">Zinc</keyword>
<dbReference type="InterPro" id="IPR036875">
    <property type="entry name" value="Znf_CCHC_sf"/>
</dbReference>
<evidence type="ECO:0000256" key="2">
    <source>
        <dbReference type="PROSITE-ProRule" id="PRU00047"/>
    </source>
</evidence>
<feature type="domain" description="CCHC-type" evidence="4">
    <location>
        <begin position="304"/>
        <end position="320"/>
    </location>
</feature>
<proteinExistence type="predicted"/>
<evidence type="ECO:0000256" key="1">
    <source>
        <dbReference type="ARBA" id="ARBA00022664"/>
    </source>
</evidence>
<accession>A0A8H7C1D2</accession>
<feature type="region of interest" description="Disordered" evidence="3">
    <location>
        <begin position="351"/>
        <end position="373"/>
    </location>
</feature>
<dbReference type="PANTHER" id="PTHR15503">
    <property type="entry name" value="LDOC1 RELATED"/>
    <property type="match status" value="1"/>
</dbReference>
<keyword evidence="2" id="KW-0479">Metal-binding</keyword>
<gene>
    <name evidence="5" type="ORF">Agabi119p4_11183</name>
</gene>
<feature type="compositionally biased region" description="Basic and acidic residues" evidence="3">
    <location>
        <begin position="351"/>
        <end position="364"/>
    </location>
</feature>
<dbReference type="Gene3D" id="4.10.60.10">
    <property type="entry name" value="Zinc finger, CCHC-type"/>
    <property type="match status" value="1"/>
</dbReference>
<keyword evidence="2" id="KW-0863">Zinc-finger</keyword>
<feature type="region of interest" description="Disordered" evidence="3">
    <location>
        <begin position="38"/>
        <end position="81"/>
    </location>
</feature>
<dbReference type="GO" id="GO:0006397">
    <property type="term" value="P:mRNA processing"/>
    <property type="evidence" value="ECO:0007669"/>
    <property type="project" value="UniProtKB-KW"/>
</dbReference>
<dbReference type="InterPro" id="IPR001878">
    <property type="entry name" value="Znf_CCHC"/>
</dbReference>
<dbReference type="AlphaFoldDB" id="A0A8H7C1D2"/>
<dbReference type="PROSITE" id="PS50158">
    <property type="entry name" value="ZF_CCHC"/>
    <property type="match status" value="2"/>
</dbReference>
<sequence>MTSQKQDLQRTIEEDLDIYQQETLQELEKKAEQEHLRLLQQLQPRSEEDEQTQQSEEENHISEKEEEDEPTSRLSPKEEEELANKLANMSTNDTFKALIPDPGKFEGSREKFEDWWRSIQLFLTFNKITTDNDKIIACISRMHNGTAGALAALVADRINGNNKISWNEFEKEMKEAFIDGKEKEKSEVAIETLVQGRKPIIDYLVEFNLLKNKAGTDDQHAVFLLKKNVRKDIIRTILSFPPTNLPTNLTEWTNVIKSVGIGAETMHMFDKHTSSGVTYGGNGQPMEIGSSETARTQFSNNQKKCFNCGKFGHFAKDCRQPRKPMTCYNCNRIGHIAKYCKAPKKARTREFVEENPQEEKKAAEEQDFVDGST</sequence>
<dbReference type="InterPro" id="IPR032567">
    <property type="entry name" value="RTL1-rel"/>
</dbReference>
<evidence type="ECO:0000313" key="6">
    <source>
        <dbReference type="Proteomes" id="UP000629468"/>
    </source>
</evidence>
<reference evidence="5 6" key="1">
    <citation type="journal article" name="Sci. Rep.">
        <title>Telomere-to-telomere assembled and centromere annotated genomes of the two main subspecies of the button mushroom Agaricus bisporus reveal especially polymorphic chromosome ends.</title>
        <authorList>
            <person name="Sonnenberg A.S.M."/>
            <person name="Sedaghat-Telgerd N."/>
            <person name="Lavrijssen B."/>
            <person name="Ohm R.A."/>
            <person name="Hendrickx P.M."/>
            <person name="Scholtmeijer K."/>
            <person name="Baars J.J.P."/>
            <person name="van Peer A."/>
        </authorList>
    </citation>
    <scope>NUCLEOTIDE SEQUENCE [LARGE SCALE GENOMIC DNA]</scope>
    <source>
        <strain evidence="5 6">H119_p4</strain>
    </source>
</reference>
<comment type="caution">
    <text evidence="5">The sequence shown here is derived from an EMBL/GenBank/DDBJ whole genome shotgun (WGS) entry which is preliminary data.</text>
</comment>
<dbReference type="SMART" id="SM00343">
    <property type="entry name" value="ZnF_C2HC"/>
    <property type="match status" value="2"/>
</dbReference>
<dbReference type="GO" id="GO:0008270">
    <property type="term" value="F:zinc ion binding"/>
    <property type="evidence" value="ECO:0007669"/>
    <property type="project" value="UniProtKB-KW"/>
</dbReference>
<feature type="domain" description="CCHC-type" evidence="4">
    <location>
        <begin position="327"/>
        <end position="341"/>
    </location>
</feature>
<dbReference type="EMBL" id="JABXXO010000015">
    <property type="protein sequence ID" value="KAF7760507.1"/>
    <property type="molecule type" value="Genomic_DNA"/>
</dbReference>
<keyword evidence="1" id="KW-0507">mRNA processing</keyword>
<dbReference type="Pfam" id="PF03732">
    <property type="entry name" value="Retrotrans_gag"/>
    <property type="match status" value="1"/>
</dbReference>
<name>A0A8H7C1D2_AGABI</name>
<dbReference type="PANTHER" id="PTHR15503:SF22">
    <property type="entry name" value="TRANSPOSON TY3-I GAG POLYPROTEIN"/>
    <property type="match status" value="1"/>
</dbReference>
<evidence type="ECO:0000313" key="5">
    <source>
        <dbReference type="EMBL" id="KAF7760507.1"/>
    </source>
</evidence>
<organism evidence="5 6">
    <name type="scientific">Agaricus bisporus var. burnettii</name>
    <dbReference type="NCBI Taxonomy" id="192524"/>
    <lineage>
        <taxon>Eukaryota</taxon>
        <taxon>Fungi</taxon>
        <taxon>Dikarya</taxon>
        <taxon>Basidiomycota</taxon>
        <taxon>Agaricomycotina</taxon>
        <taxon>Agaricomycetes</taxon>
        <taxon>Agaricomycetidae</taxon>
        <taxon>Agaricales</taxon>
        <taxon>Agaricineae</taxon>
        <taxon>Agaricaceae</taxon>
        <taxon>Agaricus</taxon>
    </lineage>
</organism>
<dbReference type="GO" id="GO:0003676">
    <property type="term" value="F:nucleic acid binding"/>
    <property type="evidence" value="ECO:0007669"/>
    <property type="project" value="InterPro"/>
</dbReference>
<evidence type="ECO:0000256" key="3">
    <source>
        <dbReference type="SAM" id="MobiDB-lite"/>
    </source>
</evidence>
<dbReference type="Pfam" id="PF00098">
    <property type="entry name" value="zf-CCHC"/>
    <property type="match status" value="2"/>
</dbReference>
<evidence type="ECO:0000259" key="4">
    <source>
        <dbReference type="PROSITE" id="PS50158"/>
    </source>
</evidence>
<dbReference type="Proteomes" id="UP000629468">
    <property type="component" value="Unassembled WGS sequence"/>
</dbReference>
<dbReference type="InterPro" id="IPR005162">
    <property type="entry name" value="Retrotrans_gag_dom"/>
</dbReference>